<dbReference type="Pfam" id="PF06439">
    <property type="entry name" value="3keto-disac_hyd"/>
    <property type="match status" value="1"/>
</dbReference>
<name>A0A916NLC9_9BACT</name>
<dbReference type="RefSeq" id="WP_215239028.1">
    <property type="nucleotide sequence ID" value="NZ_CAJRAF010000002.1"/>
</dbReference>
<evidence type="ECO:0000313" key="3">
    <source>
        <dbReference type="EMBL" id="CAG5000107.1"/>
    </source>
</evidence>
<feature type="domain" description="3-keto-alpha-glucoside-1,2-lyase/3-keto-2-hydroxy-glucal hydratase" evidence="2">
    <location>
        <begin position="45"/>
        <end position="237"/>
    </location>
</feature>
<dbReference type="Proteomes" id="UP000680038">
    <property type="component" value="Unassembled WGS sequence"/>
</dbReference>
<feature type="signal peptide" evidence="1">
    <location>
        <begin position="1"/>
        <end position="20"/>
    </location>
</feature>
<evidence type="ECO:0000256" key="1">
    <source>
        <dbReference type="SAM" id="SignalP"/>
    </source>
</evidence>
<sequence>MKFQILTIILLLCGAMNSIAGPADRLPLRSLPLNDLSAFKPTTANWQIVGNAYADRHVAQMLAAMPGKGVLANISDTQNRGHLFTTMEHGDIELELDVMMAKESNSGIYFQGRYELQLQDSWGKKEKPKYGDIGGIYQRTDTVRNVGYEGSAPMVNASKAPGLWQHLRIIFQAPRFDGQGRKIANARFLKVYLNGSLVQDNFEVSGPTRSAGFKDEKPLGPIMIQGNHGRVAFKDIAYKLYDGKGLEISNLSLREFKSTGDSIRNYASQVPLHENTTDSISYLSAVEKEINLLEYKGVFQFPKSGDYLFKLQNGGGGMLIINRDTIVINNGVHHFDEEVVAKYTTTAGPAPFTLIHNKLIGWRKGLALYVEGPGMALHPLHAKGSVFSEPPVTPIVIAPMGGKSVIQRSFIQEAGHKRTHCLSVGTQGAASFTIDLSSGSLFQMWDGAFLETTSMWHRRGNQQNGTPLGTVITLGDELDFAAGNHDQNDKESAFRFLEYNIDNKGLPTFSYLIRDLAVADKIIPSVTERSLTRRITVTSHKDIAFRVASGVRIEELPDGSYAMHDKNYYLTFDQESIKPVLKNSGAYQELTIHVKGTGAQVIQYTLLW</sequence>
<dbReference type="EMBL" id="CAJRAF010000002">
    <property type="protein sequence ID" value="CAG5000107.1"/>
    <property type="molecule type" value="Genomic_DNA"/>
</dbReference>
<dbReference type="Gene3D" id="2.60.120.560">
    <property type="entry name" value="Exo-inulinase, domain 1"/>
    <property type="match status" value="1"/>
</dbReference>
<reference evidence="3" key="1">
    <citation type="submission" date="2021-04" db="EMBL/GenBank/DDBJ databases">
        <authorList>
            <person name="Rodrigo-Torres L."/>
            <person name="Arahal R. D."/>
            <person name="Lucena T."/>
        </authorList>
    </citation>
    <scope>NUCLEOTIDE SEQUENCE</scope>
    <source>
        <strain evidence="3">CECT 9275</strain>
    </source>
</reference>
<accession>A0A916NLC9</accession>
<dbReference type="InterPro" id="IPR010496">
    <property type="entry name" value="AL/BT2_dom"/>
</dbReference>
<comment type="caution">
    <text evidence="3">The sequence shown here is derived from an EMBL/GenBank/DDBJ whole genome shotgun (WGS) entry which is preliminary data.</text>
</comment>
<keyword evidence="1" id="KW-0732">Signal</keyword>
<protein>
    <recommendedName>
        <fullName evidence="2">3-keto-alpha-glucoside-1,2-lyase/3-keto-2-hydroxy-glucal hydratase domain-containing protein</fullName>
    </recommendedName>
</protein>
<dbReference type="AlphaFoldDB" id="A0A916NLC9"/>
<organism evidence="3 4">
    <name type="scientific">Dyadobacter helix</name>
    <dbReference type="NCBI Taxonomy" id="2822344"/>
    <lineage>
        <taxon>Bacteria</taxon>
        <taxon>Pseudomonadati</taxon>
        <taxon>Bacteroidota</taxon>
        <taxon>Cytophagia</taxon>
        <taxon>Cytophagales</taxon>
        <taxon>Spirosomataceae</taxon>
        <taxon>Dyadobacter</taxon>
    </lineage>
</organism>
<dbReference type="GO" id="GO:0016787">
    <property type="term" value="F:hydrolase activity"/>
    <property type="evidence" value="ECO:0007669"/>
    <property type="project" value="InterPro"/>
</dbReference>
<keyword evidence="4" id="KW-1185">Reference proteome</keyword>
<feature type="chain" id="PRO_5038024422" description="3-keto-alpha-glucoside-1,2-lyase/3-keto-2-hydroxy-glucal hydratase domain-containing protein" evidence="1">
    <location>
        <begin position="21"/>
        <end position="608"/>
    </location>
</feature>
<proteinExistence type="predicted"/>
<gene>
    <name evidence="3" type="ORF">DYBT9275_02389</name>
</gene>
<evidence type="ECO:0000259" key="2">
    <source>
        <dbReference type="Pfam" id="PF06439"/>
    </source>
</evidence>
<evidence type="ECO:0000313" key="4">
    <source>
        <dbReference type="Proteomes" id="UP000680038"/>
    </source>
</evidence>